<evidence type="ECO:0000313" key="8">
    <source>
        <dbReference type="Proteomes" id="UP000754710"/>
    </source>
</evidence>
<organism evidence="7 8">
    <name type="scientific">Nocardioides jiangsuensis</name>
    <dbReference type="NCBI Taxonomy" id="2866161"/>
    <lineage>
        <taxon>Bacteria</taxon>
        <taxon>Bacillati</taxon>
        <taxon>Actinomycetota</taxon>
        <taxon>Actinomycetes</taxon>
        <taxon>Propionibacteriales</taxon>
        <taxon>Nocardioidaceae</taxon>
        <taxon>Nocardioides</taxon>
    </lineage>
</organism>
<evidence type="ECO:0000256" key="5">
    <source>
        <dbReference type="SAM" id="Phobius"/>
    </source>
</evidence>
<feature type="transmembrane region" description="Helical" evidence="5">
    <location>
        <begin position="110"/>
        <end position="133"/>
    </location>
</feature>
<evidence type="ECO:0000256" key="4">
    <source>
        <dbReference type="ARBA" id="ARBA00023136"/>
    </source>
</evidence>
<dbReference type="PROSITE" id="PS50850">
    <property type="entry name" value="MFS"/>
    <property type="match status" value="1"/>
</dbReference>
<evidence type="ECO:0000256" key="1">
    <source>
        <dbReference type="ARBA" id="ARBA00004651"/>
    </source>
</evidence>
<evidence type="ECO:0000256" key="3">
    <source>
        <dbReference type="ARBA" id="ARBA00022989"/>
    </source>
</evidence>
<feature type="transmembrane region" description="Helical" evidence="5">
    <location>
        <begin position="215"/>
        <end position="236"/>
    </location>
</feature>
<feature type="transmembrane region" description="Helical" evidence="5">
    <location>
        <begin position="45"/>
        <end position="64"/>
    </location>
</feature>
<comment type="caution">
    <text evidence="7">The sequence shown here is derived from an EMBL/GenBank/DDBJ whole genome shotgun (WGS) entry which is preliminary data.</text>
</comment>
<dbReference type="PANTHER" id="PTHR23514:SF13">
    <property type="entry name" value="INNER MEMBRANE PROTEIN YBJJ"/>
    <property type="match status" value="1"/>
</dbReference>
<dbReference type="InterPro" id="IPR051788">
    <property type="entry name" value="MFS_Transporter"/>
</dbReference>
<proteinExistence type="predicted"/>
<evidence type="ECO:0000256" key="2">
    <source>
        <dbReference type="ARBA" id="ARBA00022692"/>
    </source>
</evidence>
<dbReference type="InterPro" id="IPR020846">
    <property type="entry name" value="MFS_dom"/>
</dbReference>
<dbReference type="Pfam" id="PF07690">
    <property type="entry name" value="MFS_1"/>
    <property type="match status" value="1"/>
</dbReference>
<dbReference type="InterPro" id="IPR011701">
    <property type="entry name" value="MFS"/>
</dbReference>
<dbReference type="InterPro" id="IPR036259">
    <property type="entry name" value="MFS_trans_sf"/>
</dbReference>
<feature type="transmembrane region" description="Helical" evidence="5">
    <location>
        <begin position="335"/>
        <end position="353"/>
    </location>
</feature>
<accession>A0ABS7RM62</accession>
<keyword evidence="4 5" id="KW-0472">Membrane</keyword>
<evidence type="ECO:0000259" key="6">
    <source>
        <dbReference type="PROSITE" id="PS50850"/>
    </source>
</evidence>
<keyword evidence="3 5" id="KW-1133">Transmembrane helix</keyword>
<dbReference type="PANTHER" id="PTHR23514">
    <property type="entry name" value="BYPASS OF STOP CODON PROTEIN 6"/>
    <property type="match status" value="1"/>
</dbReference>
<gene>
    <name evidence="7" type="ORF">K1X13_12095</name>
</gene>
<feature type="transmembrane region" description="Helical" evidence="5">
    <location>
        <begin position="139"/>
        <end position="162"/>
    </location>
</feature>
<keyword evidence="2 5" id="KW-0812">Transmembrane</keyword>
<feature type="transmembrane region" description="Helical" evidence="5">
    <location>
        <begin position="248"/>
        <end position="281"/>
    </location>
</feature>
<dbReference type="SUPFAM" id="SSF103473">
    <property type="entry name" value="MFS general substrate transporter"/>
    <property type="match status" value="1"/>
</dbReference>
<sequence>MPEARTALGLTPGQLGTLLLALSVGSVIALPSAGTWVHRFGATRVVAAAAALDAVGLALTGVGAGPLEQLWVTALGLFLLGFGSGTWDVAMNVEGAAVEREIGRTIMPRFHAAFSLGTVAGAAVGAAAAGLGVAVSAHLAFASVLVVGVPLAVVRGFLPAGAEEDATEERRSPWRAWTEPRTLAIGLMVLSMALTEGVANDWLAVALVDGYAVPAWLGASGFALFVAAMTSGRMVGTLLLDRFGRLPVLWGCMAVAGVGVLLVVFGQVLVVVAAGIVLWGLGASLGFPVGMSAAADEETHAAARVSVVSTIGYTAFLAGPPVLGFLGDQVGVLRALLLVALLLVPSALVVPAARPPAPR</sequence>
<name>A0ABS7RM62_9ACTN</name>
<feature type="transmembrane region" description="Helical" evidence="5">
    <location>
        <begin position="183"/>
        <end position="203"/>
    </location>
</feature>
<dbReference type="Proteomes" id="UP000754710">
    <property type="component" value="Unassembled WGS sequence"/>
</dbReference>
<protein>
    <submittedName>
        <fullName evidence="7">MFS transporter</fullName>
    </submittedName>
</protein>
<feature type="transmembrane region" description="Helical" evidence="5">
    <location>
        <begin position="301"/>
        <end position="323"/>
    </location>
</feature>
<keyword evidence="8" id="KW-1185">Reference proteome</keyword>
<dbReference type="EMBL" id="JAIEZQ010000002">
    <property type="protein sequence ID" value="MBY9075564.1"/>
    <property type="molecule type" value="Genomic_DNA"/>
</dbReference>
<dbReference type="Gene3D" id="1.20.1250.20">
    <property type="entry name" value="MFS general substrate transporter like domains"/>
    <property type="match status" value="2"/>
</dbReference>
<feature type="transmembrane region" description="Helical" evidence="5">
    <location>
        <begin position="70"/>
        <end position="90"/>
    </location>
</feature>
<feature type="transmembrane region" description="Helical" evidence="5">
    <location>
        <begin position="15"/>
        <end position="33"/>
    </location>
</feature>
<comment type="subcellular location">
    <subcellularLocation>
        <location evidence="1">Cell membrane</location>
        <topology evidence="1">Multi-pass membrane protein</topology>
    </subcellularLocation>
</comment>
<reference evidence="7 8" key="1">
    <citation type="submission" date="2021-08" db="EMBL/GenBank/DDBJ databases">
        <title>Nocardioides bacterium WL0053 sp. nov., isolated from the sediment.</title>
        <authorList>
            <person name="Wang L."/>
            <person name="Zhang D."/>
            <person name="Zhang A."/>
        </authorList>
    </citation>
    <scope>NUCLEOTIDE SEQUENCE [LARGE SCALE GENOMIC DNA]</scope>
    <source>
        <strain evidence="7 8">WL0053</strain>
    </source>
</reference>
<evidence type="ECO:0000313" key="7">
    <source>
        <dbReference type="EMBL" id="MBY9075564.1"/>
    </source>
</evidence>
<feature type="domain" description="Major facilitator superfamily (MFS) profile" evidence="6">
    <location>
        <begin position="1"/>
        <end position="358"/>
    </location>
</feature>